<dbReference type="Pfam" id="PF04685">
    <property type="entry name" value="DUF608"/>
    <property type="match status" value="1"/>
</dbReference>
<dbReference type="CDD" id="cd11747">
    <property type="entry name" value="GH94N_like_1"/>
    <property type="match status" value="1"/>
</dbReference>
<evidence type="ECO:0000256" key="1">
    <source>
        <dbReference type="SAM" id="SignalP"/>
    </source>
</evidence>
<organism evidence="3 4">
    <name type="scientific">Chitinophaga agrisoli</name>
    <dbReference type="NCBI Taxonomy" id="2607653"/>
    <lineage>
        <taxon>Bacteria</taxon>
        <taxon>Pseudomonadati</taxon>
        <taxon>Bacteroidota</taxon>
        <taxon>Chitinophagia</taxon>
        <taxon>Chitinophagales</taxon>
        <taxon>Chitinophagaceae</taxon>
        <taxon>Chitinophaga</taxon>
    </lineage>
</organism>
<dbReference type="Pfam" id="PF14614">
    <property type="entry name" value="DUF4450"/>
    <property type="match status" value="1"/>
</dbReference>
<dbReference type="EMBL" id="VUOC01000004">
    <property type="protein sequence ID" value="KAA2240681.1"/>
    <property type="molecule type" value="Genomic_DNA"/>
</dbReference>
<keyword evidence="4" id="KW-1185">Reference proteome</keyword>
<dbReference type="InterPro" id="IPR012341">
    <property type="entry name" value="6hp_glycosidase-like_sf"/>
</dbReference>
<reference evidence="3 4" key="2">
    <citation type="submission" date="2019-09" db="EMBL/GenBank/DDBJ databases">
        <authorList>
            <person name="Jin C."/>
        </authorList>
    </citation>
    <scope>NUCLEOTIDE SEQUENCE [LARGE SCALE GENOMIC DNA]</scope>
    <source>
        <strain evidence="3 4">BN140078</strain>
    </source>
</reference>
<evidence type="ECO:0000259" key="2">
    <source>
        <dbReference type="Pfam" id="PF04685"/>
    </source>
</evidence>
<keyword evidence="1" id="KW-0732">Signal</keyword>
<accession>A0A5B2VNK5</accession>
<proteinExistence type="predicted"/>
<gene>
    <name evidence="3" type="ORF">F0L74_31550</name>
</gene>
<dbReference type="Proteomes" id="UP000324611">
    <property type="component" value="Unassembled WGS sequence"/>
</dbReference>
<evidence type="ECO:0000313" key="4">
    <source>
        <dbReference type="Proteomes" id="UP000324611"/>
    </source>
</evidence>
<feature type="chain" id="PRO_5023058669" evidence="1">
    <location>
        <begin position="23"/>
        <end position="1201"/>
    </location>
</feature>
<dbReference type="InterPro" id="IPR008928">
    <property type="entry name" value="6-hairpin_glycosidase_sf"/>
</dbReference>
<dbReference type="GO" id="GO:0004553">
    <property type="term" value="F:hydrolase activity, hydrolyzing O-glycosyl compounds"/>
    <property type="evidence" value="ECO:0007669"/>
    <property type="project" value="InterPro"/>
</dbReference>
<feature type="domain" description="Glycosyl-hydrolase family 116 catalytic region" evidence="2">
    <location>
        <begin position="420"/>
        <end position="542"/>
    </location>
</feature>
<dbReference type="InterPro" id="IPR006775">
    <property type="entry name" value="GH116_catalytic"/>
</dbReference>
<feature type="signal peptide" evidence="1">
    <location>
        <begin position="1"/>
        <end position="22"/>
    </location>
</feature>
<dbReference type="InterPro" id="IPR028028">
    <property type="entry name" value="DUF4450"/>
</dbReference>
<comment type="caution">
    <text evidence="3">The sequence shown here is derived from an EMBL/GenBank/DDBJ whole genome shotgun (WGS) entry which is preliminary data.</text>
</comment>
<sequence>MKNTLRLLLFVSLFIITSVSHAQELYPLKLSDKYWHNKKLELRYKPEGRDFVITNGTRLFTRALYGTNTAFRVETGDRPEFAFYMPGMGGTLKFGIGVNGQTKWLTQADKITARYRPGSRLYTIKDPLLGSGTLHIEILAMADAEGCIIKTSFENITKPVNLYWTFGGATGKKFSRDGDMGPDPESVFYLQPGNCKDNKYTIYDKGRFNLQYGAGERELTGTFAPNADLKIADAGHLNSPDELYRSTAEKAPVITGKLTAQNNQENYFAIHNPATKAAIPYSGLPAVFQQAATAREQLANRILVTTPDPFINTIGGAVSMASDAIWEYPSYMHGAIGWRMRLNGWRGPYTADVLGWHDRAAIHLSAYAASQFTSPAIGPVVPDTAMHLARSTEKSGIGMFSSGYISRDPDDVRLRPHHYDMNLVYIDALLRHYLWTGDTAFIKKTWPVLKRHLDWEIRNFDADGNGLFDAYAAIWASDALQYSGGDVTHTSAYNYFHFKKAAQIAAIIGQDPGPYLRQASKTLQAMNQTLWMPGKGTYAEFKDAMGNKLLHPAAALWSIYHSIDSEVPDPFQAFQSLRYIDNGIPHIPIRAKGLADSGYYTVSTTNWMPYQWSLNNVALAESMHLALANWEGGRIDEAFKLFKSEVLQSMYLGGSPGNIVQISYFDAIRGESYRDFADPIGMFSRALVEGLFGIVPNALDKVLTIRPGLPSAWNYASFATPDISFDFKRTGKTDAYTIVPKLPLALSLKLRVIAQGQVQNISLNGKSIAWKNVTDAVGKPLIEINAPSAASYNIKIVWTGAKPLLPSKESTYTDATTLTKSFPGASVLKVFDPQNVLQGIKTSTTGFSAAIHASEGDHTVFVQLRQGGLSWWMPICFKVAPAIELISWKDPEENSNIFYLQNNTQQNSSATIQVNDFRISAQTGANITIPESDLLPGTNKVNITYGNGKTISTQLIDWNGHKQPQVETIDLSNYFNDQLTQIFKNKYLSPRPQATTLQLPWQGIGDWPKPLETFDVDDSGLRKTAGEKNGIILTQGIRFRTPGNASAKNILFTSQWDNYPHEATIPLSGKAAHAWFLMAGSTNPMQSQLTNGEVIVRYTDGTADTLVLRNPETWWPIDQDYYTDGFAFALKTPRPIRVHVKTGNIVTGESSEADFNGKKIPGGAATVLDLPLDATKTLQDLTLKTITNDVVIGLMAVTLQR</sequence>
<dbReference type="GO" id="GO:0005975">
    <property type="term" value="P:carbohydrate metabolic process"/>
    <property type="evidence" value="ECO:0007669"/>
    <property type="project" value="InterPro"/>
</dbReference>
<dbReference type="SUPFAM" id="SSF48208">
    <property type="entry name" value="Six-hairpin glycosidases"/>
    <property type="match status" value="1"/>
</dbReference>
<dbReference type="AlphaFoldDB" id="A0A5B2VNK5"/>
<evidence type="ECO:0000313" key="3">
    <source>
        <dbReference type="EMBL" id="KAA2240681.1"/>
    </source>
</evidence>
<reference evidence="3 4" key="1">
    <citation type="submission" date="2019-09" db="EMBL/GenBank/DDBJ databases">
        <title>Chitinophaga ginsengihumi sp. nov., isolated from soil of ginseng rhizosphere.</title>
        <authorList>
            <person name="Lee J."/>
        </authorList>
    </citation>
    <scope>NUCLEOTIDE SEQUENCE [LARGE SCALE GENOMIC DNA]</scope>
    <source>
        <strain evidence="3 4">BN140078</strain>
    </source>
</reference>
<dbReference type="Gene3D" id="1.50.10.10">
    <property type="match status" value="1"/>
</dbReference>
<dbReference type="RefSeq" id="WP_149841858.1">
    <property type="nucleotide sequence ID" value="NZ_VUOC01000004.1"/>
</dbReference>
<name>A0A5B2VNK5_9BACT</name>
<protein>
    <submittedName>
        <fullName evidence="3">DUF4450 domain-containing protein</fullName>
    </submittedName>
</protein>